<dbReference type="AlphaFoldDB" id="A0A2W2CYI4"/>
<gene>
    <name evidence="9" type="ORF">C1I99_00515</name>
</gene>
<keyword evidence="10" id="KW-1185">Reference proteome</keyword>
<dbReference type="GO" id="GO:0046556">
    <property type="term" value="F:alpha-L-arabinofuranosidase activity"/>
    <property type="evidence" value="ECO:0007669"/>
    <property type="project" value="UniProtKB-EC"/>
</dbReference>
<dbReference type="InterPro" id="IPR005084">
    <property type="entry name" value="CBM6"/>
</dbReference>
<evidence type="ECO:0000256" key="1">
    <source>
        <dbReference type="ARBA" id="ARBA00001462"/>
    </source>
</evidence>
<dbReference type="PANTHER" id="PTHR40631">
    <property type="entry name" value="ALPHA-L-ARABINOFURANOSIDASE AXHA-2-RELATED"/>
    <property type="match status" value="1"/>
</dbReference>
<evidence type="ECO:0000256" key="6">
    <source>
        <dbReference type="ARBA" id="ARBA00022801"/>
    </source>
</evidence>
<accession>A0A2W2CYI4</accession>
<organism evidence="9 10">
    <name type="scientific">Micromonospora deserti</name>
    <dbReference type="NCBI Taxonomy" id="2070366"/>
    <lineage>
        <taxon>Bacteria</taxon>
        <taxon>Bacillati</taxon>
        <taxon>Actinomycetota</taxon>
        <taxon>Actinomycetes</taxon>
        <taxon>Micromonosporales</taxon>
        <taxon>Micromonosporaceae</taxon>
        <taxon>Micromonospora</taxon>
    </lineage>
</organism>
<dbReference type="Gene3D" id="2.60.120.260">
    <property type="entry name" value="Galactose-binding domain-like"/>
    <property type="match status" value="1"/>
</dbReference>
<dbReference type="InterPro" id="IPR008979">
    <property type="entry name" value="Galactose-bd-like_sf"/>
</dbReference>
<keyword evidence="7" id="KW-0326">Glycosidase</keyword>
<evidence type="ECO:0000256" key="4">
    <source>
        <dbReference type="ARBA" id="ARBA00022525"/>
    </source>
</evidence>
<dbReference type="CDD" id="cd08987">
    <property type="entry name" value="GH62"/>
    <property type="match status" value="1"/>
</dbReference>
<dbReference type="OrthoDB" id="4241492at2"/>
<dbReference type="GO" id="GO:0030246">
    <property type="term" value="F:carbohydrate binding"/>
    <property type="evidence" value="ECO:0007669"/>
    <property type="project" value="InterPro"/>
</dbReference>
<dbReference type="EC" id="3.2.1.55" evidence="3"/>
<dbReference type="Pfam" id="PF03664">
    <property type="entry name" value="Glyco_hydro_62"/>
    <property type="match status" value="1"/>
</dbReference>
<protein>
    <recommendedName>
        <fullName evidence="3">non-reducing end alpha-L-arabinofuranosidase</fullName>
        <ecNumber evidence="3">3.2.1.55</ecNumber>
    </recommendedName>
</protein>
<evidence type="ECO:0000256" key="3">
    <source>
        <dbReference type="ARBA" id="ARBA00012670"/>
    </source>
</evidence>
<comment type="caution">
    <text evidence="9">The sequence shown here is derived from an EMBL/GenBank/DDBJ whole genome shotgun (WGS) entry which is preliminary data.</text>
</comment>
<keyword evidence="6" id="KW-0378">Hydrolase</keyword>
<dbReference type="GO" id="GO:0046373">
    <property type="term" value="P:L-arabinose metabolic process"/>
    <property type="evidence" value="ECO:0007669"/>
    <property type="project" value="InterPro"/>
</dbReference>
<sequence>MQCCPLDVGYVEGAAAMRLAVPCSSSNDGPFPRRRPMHVKPMIACAGLLAGVLVVLSQSAVQAAPTRYEAENSPAVCSGTIDSNWSGYSGSGFCNGPNSTGGYAQFTVNASAAGTATLGVRFANGTTTARPANLLVNGSTVQTPSFEGTGAWSTWVTKTLSVSVRAGSNTIRFDPTTANGLPNIDYLDVETGGSPPAGGLPSSFQWRSSGPLIAPKSDATHNIRAVKDPSVVYHNGRYHVFASTTNNNGAYSMVYLNFTDWSQAGAAQHHYLDQTAIGAGYKAAPHVFYFAPQQRWYLVFQTGDNAAYSTTTDISNPQSWTAPQRFYPNGMPQIIRDNIGSGYWVDFWVICDSVRCYLFSSDDNGHLYRSETTVANFPNGMTNTVIAMQDANRFRLFEAPNVYKVAGSNTYLLIHEAIGSDGKRYFRSWTAPAITGPWSALADTEANPFARANNVTFDGTPWTRDISHGEMIRSGTDQTMTISACNLRYVYQGMDPGATDPYNFLPWRLGLLTQTNSTC</sequence>
<proteinExistence type="predicted"/>
<dbReference type="InterPro" id="IPR005193">
    <property type="entry name" value="GH62_arabinosidase"/>
</dbReference>
<comment type="subcellular location">
    <subcellularLocation>
        <location evidence="2">Secreted</location>
    </subcellularLocation>
</comment>
<evidence type="ECO:0000256" key="7">
    <source>
        <dbReference type="ARBA" id="ARBA00023295"/>
    </source>
</evidence>
<evidence type="ECO:0000259" key="8">
    <source>
        <dbReference type="PROSITE" id="PS51175"/>
    </source>
</evidence>
<dbReference type="InterPro" id="IPR023296">
    <property type="entry name" value="Glyco_hydro_beta-prop_sf"/>
</dbReference>
<dbReference type="PROSITE" id="PS51175">
    <property type="entry name" value="CBM6"/>
    <property type="match status" value="1"/>
</dbReference>
<dbReference type="SUPFAM" id="SSF75005">
    <property type="entry name" value="Arabinanase/levansucrase/invertase"/>
    <property type="match status" value="1"/>
</dbReference>
<evidence type="ECO:0000313" key="9">
    <source>
        <dbReference type="EMBL" id="PZG02971.1"/>
    </source>
</evidence>
<keyword evidence="5" id="KW-0732">Signal</keyword>
<dbReference type="SUPFAM" id="SSF49785">
    <property type="entry name" value="Galactose-binding domain-like"/>
    <property type="match status" value="1"/>
</dbReference>
<name>A0A2W2CYI4_9ACTN</name>
<comment type="catalytic activity">
    <reaction evidence="1">
        <text>Hydrolysis of terminal non-reducing alpha-L-arabinofuranoside residues in alpha-L-arabinosides.</text>
        <dbReference type="EC" id="3.2.1.55"/>
    </reaction>
</comment>
<dbReference type="CDD" id="cd04082">
    <property type="entry name" value="CBM35_pectate_lyase-like"/>
    <property type="match status" value="1"/>
</dbReference>
<dbReference type="GO" id="GO:0005576">
    <property type="term" value="C:extracellular region"/>
    <property type="evidence" value="ECO:0007669"/>
    <property type="project" value="UniProtKB-SubCell"/>
</dbReference>
<dbReference type="Proteomes" id="UP000248749">
    <property type="component" value="Unassembled WGS sequence"/>
</dbReference>
<dbReference type="Gene3D" id="2.115.10.20">
    <property type="entry name" value="Glycosyl hydrolase domain, family 43"/>
    <property type="match status" value="1"/>
</dbReference>
<feature type="domain" description="CBM6" evidence="8">
    <location>
        <begin position="66"/>
        <end position="190"/>
    </location>
</feature>
<keyword evidence="4" id="KW-0964">Secreted</keyword>
<evidence type="ECO:0000256" key="5">
    <source>
        <dbReference type="ARBA" id="ARBA00022729"/>
    </source>
</evidence>
<dbReference type="EMBL" id="POUB01000002">
    <property type="protein sequence ID" value="PZG02971.1"/>
    <property type="molecule type" value="Genomic_DNA"/>
</dbReference>
<reference evidence="9 10" key="1">
    <citation type="submission" date="2018-01" db="EMBL/GenBank/DDBJ databases">
        <title>Draft genome sequence of Salinispora sp. 13K206.</title>
        <authorList>
            <person name="Sahin N."/>
            <person name="Saygin H."/>
            <person name="Ay H."/>
        </authorList>
    </citation>
    <scope>NUCLEOTIDE SEQUENCE [LARGE SCALE GENOMIC DNA]</scope>
    <source>
        <strain evidence="9 10">13K206</strain>
    </source>
</reference>
<evidence type="ECO:0000313" key="10">
    <source>
        <dbReference type="Proteomes" id="UP000248749"/>
    </source>
</evidence>
<dbReference type="PANTHER" id="PTHR40631:SF2">
    <property type="entry name" value="ALPHA-L-ARABINOFURANOSIDASE"/>
    <property type="match status" value="1"/>
</dbReference>
<dbReference type="Pfam" id="PF03422">
    <property type="entry name" value="CBM_6"/>
    <property type="match status" value="1"/>
</dbReference>
<evidence type="ECO:0000256" key="2">
    <source>
        <dbReference type="ARBA" id="ARBA00004613"/>
    </source>
</evidence>